<protein>
    <submittedName>
        <fullName evidence="3">Acetyltransferase</fullName>
    </submittedName>
</protein>
<name>A0A182EUT2_ONCOC</name>
<sequence>MSENKSKAENGIFRINEDIENNLTIVSAPTLWGEQYGSYMVPFTQSDAESITQEHISITGCQICVMSETSSELSGTSYLYRNIVMMFGGEDVAVSTFVVKTDNETELREQFERWNFETISKWNNYQKIAIHITATDSKEPKNSENLF</sequence>
<reference evidence="1 2" key="2">
    <citation type="submission" date="2018-08" db="EMBL/GenBank/DDBJ databases">
        <authorList>
            <person name="Laetsch R D."/>
            <person name="Stevens L."/>
            <person name="Kumar S."/>
            <person name="Blaxter L. M."/>
        </authorList>
    </citation>
    <scope>NUCLEOTIDE SEQUENCE [LARGE SCALE GENOMIC DNA]</scope>
</reference>
<evidence type="ECO:0000313" key="1">
    <source>
        <dbReference type="EMBL" id="VDM97466.1"/>
    </source>
</evidence>
<evidence type="ECO:0000313" key="3">
    <source>
        <dbReference type="WBParaSite" id="nOo.2.0.1.t11916-RA"/>
    </source>
</evidence>
<keyword evidence="2" id="KW-1185">Reference proteome</keyword>
<gene>
    <name evidence="1" type="ORF">NOO_LOCUS11916</name>
</gene>
<reference evidence="3" key="1">
    <citation type="submission" date="2016-06" db="UniProtKB">
        <authorList>
            <consortium name="WormBaseParasite"/>
        </authorList>
    </citation>
    <scope>IDENTIFICATION</scope>
</reference>
<organism evidence="3">
    <name type="scientific">Onchocerca ochengi</name>
    <name type="common">Filarial nematode worm</name>
    <dbReference type="NCBI Taxonomy" id="42157"/>
    <lineage>
        <taxon>Eukaryota</taxon>
        <taxon>Metazoa</taxon>
        <taxon>Ecdysozoa</taxon>
        <taxon>Nematoda</taxon>
        <taxon>Chromadorea</taxon>
        <taxon>Rhabditida</taxon>
        <taxon>Spirurina</taxon>
        <taxon>Spiruromorpha</taxon>
        <taxon>Filarioidea</taxon>
        <taxon>Onchocercidae</taxon>
        <taxon>Onchocerca</taxon>
    </lineage>
</organism>
<accession>A0A182EUT2</accession>
<dbReference type="WBParaSite" id="nOo.2.0.1.t11916-RA">
    <property type="protein sequence ID" value="nOo.2.0.1.t11916-RA"/>
    <property type="gene ID" value="nOo.2.0.1.g11916"/>
</dbReference>
<evidence type="ECO:0000313" key="2">
    <source>
        <dbReference type="Proteomes" id="UP000271087"/>
    </source>
</evidence>
<proteinExistence type="predicted"/>
<dbReference type="Proteomes" id="UP000271087">
    <property type="component" value="Unassembled WGS sequence"/>
</dbReference>
<dbReference type="AlphaFoldDB" id="A0A182EUT2"/>
<dbReference type="EMBL" id="UYRW01009103">
    <property type="protein sequence ID" value="VDM97466.1"/>
    <property type="molecule type" value="Genomic_DNA"/>
</dbReference>